<gene>
    <name evidence="1" type="ORF">D8881_09430</name>
</gene>
<comment type="caution">
    <text evidence="1">The sequence shown here is derived from an EMBL/GenBank/DDBJ whole genome shotgun (WGS) entry which is preliminary data.</text>
</comment>
<organism evidence="1 2">
    <name type="scientific">Streptococcus sanguinis</name>
    <dbReference type="NCBI Taxonomy" id="1305"/>
    <lineage>
        <taxon>Bacteria</taxon>
        <taxon>Bacillati</taxon>
        <taxon>Bacillota</taxon>
        <taxon>Bacilli</taxon>
        <taxon>Lactobacillales</taxon>
        <taxon>Streptococcaceae</taxon>
        <taxon>Streptococcus</taxon>
    </lineage>
</organism>
<dbReference type="Proteomes" id="UP000280549">
    <property type="component" value="Unassembled WGS sequence"/>
</dbReference>
<dbReference type="EMBL" id="RJMR01000007">
    <property type="protein sequence ID" value="RSI23294.1"/>
    <property type="molecule type" value="Genomic_DNA"/>
</dbReference>
<evidence type="ECO:0000313" key="1">
    <source>
        <dbReference type="EMBL" id="RSI23294.1"/>
    </source>
</evidence>
<name>A0ABD7JM08_STRSA</name>
<reference evidence="1 2" key="1">
    <citation type="submission" date="2018-11" db="EMBL/GenBank/DDBJ databases">
        <title>Species Designations Belie Phenotypic and Genotypic Heterogeneity in Oral Streptococci.</title>
        <authorList>
            <person name="Velsko I."/>
        </authorList>
    </citation>
    <scope>NUCLEOTIDE SEQUENCE [LARGE SCALE GENOMIC DNA]</scope>
    <source>
        <strain evidence="1 2">BCC20</strain>
    </source>
</reference>
<dbReference type="RefSeq" id="WP_101772125.1">
    <property type="nucleotide sequence ID" value="NZ_CP071414.1"/>
</dbReference>
<dbReference type="Pfam" id="PF15933">
    <property type="entry name" value="RnlB_antitoxin"/>
    <property type="match status" value="1"/>
</dbReference>
<dbReference type="AlphaFoldDB" id="A0ABD7JM08"/>
<protein>
    <submittedName>
        <fullName evidence="1">Uncharacterized protein</fullName>
    </submittedName>
</protein>
<proteinExistence type="predicted"/>
<accession>A0ABD7JM08</accession>
<evidence type="ECO:0000313" key="2">
    <source>
        <dbReference type="Proteomes" id="UP000280549"/>
    </source>
</evidence>
<sequence length="115" mass="13367">MEKYCLNKIDTPEYFALLSLLDYRQNISEYLKKIQWEDVAEKTILIDTALVSGINEYRFIVLSVDKQGILDLNSLRYVQPSDEVVKKSNKVLSEFKEYVQHSVLSSKQVNSILTM</sequence>
<dbReference type="InterPro" id="IPR031834">
    <property type="entry name" value="RnlB/LsoB_antitoxin"/>
</dbReference>